<dbReference type="RefSeq" id="WP_091150931.1">
    <property type="nucleotide sequence ID" value="NZ_FNAI01000008.1"/>
</dbReference>
<evidence type="ECO:0000313" key="1">
    <source>
        <dbReference type="EMBL" id="SDE64993.1"/>
    </source>
</evidence>
<sequence length="242" mass="28231">MEKWKPQNMQLRSAVISKVLRLEQTSSSALRAIFRMFKQDSKTLGNSSSALPFKSKIDLLYDLEELSKTEYAHSLKLMEIRNQFAHNPNAVSFESFKEINNDIINYLLRNCPGDLEKEDVETKLVGAFNHLFQITAGKLMIIEVEYSGGIRKQIRQHVNDIIVKNIDHIWKQAMEKKKMQPKPIYQIFQTIDDDELDSFYNSFRIAMYEFSSAELAKIDIEKGEVFKVKETIEEQIEQKKLL</sequence>
<dbReference type="Proteomes" id="UP000199072">
    <property type="component" value="Unassembled WGS sequence"/>
</dbReference>
<dbReference type="PROSITE" id="PS50890">
    <property type="entry name" value="PUA"/>
    <property type="match status" value="1"/>
</dbReference>
<keyword evidence="2" id="KW-1185">Reference proteome</keyword>
<reference evidence="1 2" key="1">
    <citation type="submission" date="2016-10" db="EMBL/GenBank/DDBJ databases">
        <authorList>
            <person name="de Groot N.N."/>
        </authorList>
    </citation>
    <scope>NUCLEOTIDE SEQUENCE [LARGE SCALE GENOMIC DNA]</scope>
    <source>
        <strain evidence="1 2">47C3B</strain>
    </source>
</reference>
<accession>A0A1G7EMQ7</accession>
<dbReference type="OrthoDB" id="1375976at2"/>
<proteinExistence type="predicted"/>
<dbReference type="Gene3D" id="1.20.120.330">
    <property type="entry name" value="Nucleotidyltransferases domain 2"/>
    <property type="match status" value="1"/>
</dbReference>
<gene>
    <name evidence="1" type="ORF">SAMN05216464_10893</name>
</gene>
<evidence type="ECO:0000313" key="2">
    <source>
        <dbReference type="Proteomes" id="UP000199072"/>
    </source>
</evidence>
<name>A0A1G7EMQ7_9SPHI</name>
<dbReference type="EMBL" id="FNAI01000008">
    <property type="protein sequence ID" value="SDE64993.1"/>
    <property type="molecule type" value="Genomic_DNA"/>
</dbReference>
<organism evidence="1 2">
    <name type="scientific">Mucilaginibacter pineti</name>
    <dbReference type="NCBI Taxonomy" id="1391627"/>
    <lineage>
        <taxon>Bacteria</taxon>
        <taxon>Pseudomonadati</taxon>
        <taxon>Bacteroidota</taxon>
        <taxon>Sphingobacteriia</taxon>
        <taxon>Sphingobacteriales</taxon>
        <taxon>Sphingobacteriaceae</taxon>
        <taxon>Mucilaginibacter</taxon>
    </lineage>
</organism>
<protein>
    <submittedName>
        <fullName evidence="1">Uncharacterized protein</fullName>
    </submittedName>
</protein>
<dbReference type="SUPFAM" id="SSF158668">
    <property type="entry name" value="MtlR-like"/>
    <property type="match status" value="1"/>
</dbReference>
<dbReference type="InterPro" id="IPR038026">
    <property type="entry name" value="MtlR-like_sf"/>
</dbReference>
<dbReference type="AlphaFoldDB" id="A0A1G7EMQ7"/>